<dbReference type="Gene3D" id="3.30.1490.20">
    <property type="entry name" value="ATP-grasp fold, A domain"/>
    <property type="match status" value="1"/>
</dbReference>
<organism evidence="4 5">
    <name type="scientific">Reyranella aquatilis</name>
    <dbReference type="NCBI Taxonomy" id="2035356"/>
    <lineage>
        <taxon>Bacteria</taxon>
        <taxon>Pseudomonadati</taxon>
        <taxon>Pseudomonadota</taxon>
        <taxon>Alphaproteobacteria</taxon>
        <taxon>Hyphomicrobiales</taxon>
        <taxon>Reyranellaceae</taxon>
        <taxon>Reyranella</taxon>
    </lineage>
</organism>
<evidence type="ECO:0000256" key="1">
    <source>
        <dbReference type="PROSITE-ProRule" id="PRU00409"/>
    </source>
</evidence>
<accession>A0ABS8L2N7</accession>
<keyword evidence="5" id="KW-1185">Reference proteome</keyword>
<keyword evidence="1" id="KW-0547">Nucleotide-binding</keyword>
<protein>
    <recommendedName>
        <fullName evidence="3">ATP-grasp domain-containing protein</fullName>
    </recommendedName>
</protein>
<evidence type="ECO:0000256" key="2">
    <source>
        <dbReference type="SAM" id="MobiDB-lite"/>
    </source>
</evidence>
<reference evidence="4 5" key="1">
    <citation type="submission" date="2021-11" db="EMBL/GenBank/DDBJ databases">
        <authorList>
            <person name="Lee D.-H."/>
            <person name="Kim S.-B."/>
        </authorList>
    </citation>
    <scope>NUCLEOTIDE SEQUENCE [LARGE SCALE GENOMIC DNA]</scope>
    <source>
        <strain evidence="4 5">KCTC 52223</strain>
    </source>
</reference>
<dbReference type="InterPro" id="IPR011761">
    <property type="entry name" value="ATP-grasp"/>
</dbReference>
<comment type="caution">
    <text evidence="4">The sequence shown here is derived from an EMBL/GenBank/DDBJ whole genome shotgun (WGS) entry which is preliminary data.</text>
</comment>
<dbReference type="EMBL" id="JAJISD010000016">
    <property type="protein sequence ID" value="MCC8432607.1"/>
    <property type="molecule type" value="Genomic_DNA"/>
</dbReference>
<gene>
    <name evidence="4" type="ORF">LJ725_26855</name>
</gene>
<dbReference type="PROSITE" id="PS50975">
    <property type="entry name" value="ATP_GRASP"/>
    <property type="match status" value="1"/>
</dbReference>
<feature type="region of interest" description="Disordered" evidence="2">
    <location>
        <begin position="198"/>
        <end position="221"/>
    </location>
</feature>
<feature type="compositionally biased region" description="Polar residues" evidence="2">
    <location>
        <begin position="205"/>
        <end position="221"/>
    </location>
</feature>
<proteinExistence type="predicted"/>
<evidence type="ECO:0000259" key="3">
    <source>
        <dbReference type="PROSITE" id="PS50975"/>
    </source>
</evidence>
<dbReference type="InterPro" id="IPR053191">
    <property type="entry name" value="DcsG_Biosynth_Enzyme"/>
</dbReference>
<dbReference type="Proteomes" id="UP001198862">
    <property type="component" value="Unassembled WGS sequence"/>
</dbReference>
<keyword evidence="1" id="KW-0067">ATP-binding</keyword>
<sequence>MRPHIVLATSADDPEITASDRLYADALERRGCRVTGAPWDGPRAAFDGADAVVLRSTWGYYRALDAFRGWTEAMAAATRLFNSIELVRWNLRKDYVAKLDAAGVRVPRSFVVPCDARSVGRVFDETGWDLAVVKPASGASGHSVELLQRPTIARQIAALSDEARASGVVVQEFLPEIGEGELSLAYFDGVFSHALRKRPPPGEFRSNSRFNPTRTAETPSPQVTAQGAACLATLPAMPLYARVDGVVREGMLIVIEVEVLEPALFMDFEPSSAERFADATLQRLATSSRG</sequence>
<name>A0ABS8L2N7_9HYPH</name>
<evidence type="ECO:0000313" key="4">
    <source>
        <dbReference type="EMBL" id="MCC8432607.1"/>
    </source>
</evidence>
<dbReference type="SUPFAM" id="SSF56059">
    <property type="entry name" value="Glutathione synthetase ATP-binding domain-like"/>
    <property type="match status" value="1"/>
</dbReference>
<dbReference type="InterPro" id="IPR013815">
    <property type="entry name" value="ATP_grasp_subdomain_1"/>
</dbReference>
<dbReference type="PANTHER" id="PTHR39217">
    <property type="match status" value="1"/>
</dbReference>
<dbReference type="RefSeq" id="WP_230554028.1">
    <property type="nucleotide sequence ID" value="NZ_JAJISD010000016.1"/>
</dbReference>
<dbReference type="PANTHER" id="PTHR39217:SF1">
    <property type="entry name" value="GLUTATHIONE SYNTHETASE"/>
    <property type="match status" value="1"/>
</dbReference>
<feature type="domain" description="ATP-grasp" evidence="3">
    <location>
        <begin position="96"/>
        <end position="285"/>
    </location>
</feature>
<dbReference type="InterPro" id="IPR004218">
    <property type="entry name" value="GSHS_ATP-bd"/>
</dbReference>
<evidence type="ECO:0000313" key="5">
    <source>
        <dbReference type="Proteomes" id="UP001198862"/>
    </source>
</evidence>
<dbReference type="Pfam" id="PF02955">
    <property type="entry name" value="GSH-S_ATP"/>
    <property type="match status" value="1"/>
</dbReference>
<dbReference type="Gene3D" id="3.30.470.20">
    <property type="entry name" value="ATP-grasp fold, B domain"/>
    <property type="match status" value="1"/>
</dbReference>